<feature type="binding site" evidence="7">
    <location>
        <begin position="264"/>
        <end position="265"/>
    </location>
    <ligand>
        <name>carbamoyl phosphate</name>
        <dbReference type="ChEBI" id="CHEBI:58228"/>
    </ligand>
</feature>
<feature type="binding site" evidence="7">
    <location>
        <position position="292"/>
    </location>
    <ligand>
        <name>carbamoyl phosphate</name>
        <dbReference type="ChEBI" id="CHEBI:58228"/>
    </ligand>
</feature>
<evidence type="ECO:0000256" key="1">
    <source>
        <dbReference type="ARBA" id="ARBA00004975"/>
    </source>
</evidence>
<dbReference type="RefSeq" id="WP_138253809.1">
    <property type="nucleotide sequence ID" value="NZ_VAVZ01000036.1"/>
</dbReference>
<evidence type="ECO:0000256" key="2">
    <source>
        <dbReference type="ARBA" id="ARBA00007805"/>
    </source>
</evidence>
<dbReference type="InterPro" id="IPR006132">
    <property type="entry name" value="Asp/Orn_carbamoyltranf_P-bd"/>
</dbReference>
<dbReference type="InterPro" id="IPR002292">
    <property type="entry name" value="Orn/put_carbamltrans"/>
</dbReference>
<evidence type="ECO:0000256" key="7">
    <source>
        <dbReference type="HAMAP-Rule" id="MF_01109"/>
    </source>
</evidence>
<dbReference type="PANTHER" id="PTHR45753:SF3">
    <property type="entry name" value="ORNITHINE TRANSCARBAMYLASE, MITOCHONDRIAL"/>
    <property type="match status" value="1"/>
</dbReference>
<dbReference type="FunFam" id="3.40.50.1370:FF:000008">
    <property type="entry name" value="Ornithine carbamoyltransferase"/>
    <property type="match status" value="1"/>
</dbReference>
<dbReference type="GO" id="GO:0019240">
    <property type="term" value="P:citrulline biosynthetic process"/>
    <property type="evidence" value="ECO:0007669"/>
    <property type="project" value="TreeGrafter"/>
</dbReference>
<dbReference type="PROSITE" id="PS00097">
    <property type="entry name" value="CARBAMOYLTRANSFERASE"/>
    <property type="match status" value="1"/>
</dbReference>
<dbReference type="NCBIfam" id="NF001986">
    <property type="entry name" value="PRK00779.1"/>
    <property type="match status" value="1"/>
</dbReference>
<dbReference type="SUPFAM" id="SSF53671">
    <property type="entry name" value="Aspartate/ornithine carbamoyltransferase"/>
    <property type="match status" value="1"/>
</dbReference>
<dbReference type="Pfam" id="PF00185">
    <property type="entry name" value="OTCace"/>
    <property type="match status" value="1"/>
</dbReference>
<evidence type="ECO:0000313" key="10">
    <source>
        <dbReference type="EMBL" id="TLP94260.1"/>
    </source>
</evidence>
<keyword evidence="7" id="KW-0963">Cytoplasm</keyword>
<dbReference type="GO" id="GO:0016597">
    <property type="term" value="F:amino acid binding"/>
    <property type="evidence" value="ECO:0007669"/>
    <property type="project" value="InterPro"/>
</dbReference>
<feature type="domain" description="Aspartate/ornithine carbamoyltransferase carbamoyl-P binding" evidence="9">
    <location>
        <begin position="3"/>
        <end position="140"/>
    </location>
</feature>
<dbReference type="Gene3D" id="3.40.50.1370">
    <property type="entry name" value="Aspartate/ornithine carbamoyltransferase"/>
    <property type="match status" value="2"/>
</dbReference>
<dbReference type="EC" id="2.1.3.3" evidence="3 7"/>
<dbReference type="GO" id="GO:0004585">
    <property type="term" value="F:ornithine carbamoyltransferase activity"/>
    <property type="evidence" value="ECO:0007669"/>
    <property type="project" value="UniProtKB-UniRule"/>
</dbReference>
<dbReference type="PRINTS" id="PR00100">
    <property type="entry name" value="AOTCASE"/>
</dbReference>
<evidence type="ECO:0000256" key="4">
    <source>
        <dbReference type="ARBA" id="ARBA00016634"/>
    </source>
</evidence>
<gene>
    <name evidence="10" type="primary">argF</name>
    <name evidence="10" type="ORF">FEF26_12150</name>
</gene>
<protein>
    <recommendedName>
        <fullName evidence="4 7">Ornithine carbamoyltransferase</fullName>
        <shortName evidence="7">OTCase</shortName>
        <ecNumber evidence="3 7">2.1.3.3</ecNumber>
    </recommendedName>
</protein>
<feature type="binding site" evidence="7">
    <location>
        <position position="101"/>
    </location>
    <ligand>
        <name>carbamoyl phosphate</name>
        <dbReference type="ChEBI" id="CHEBI:58228"/>
    </ligand>
</feature>
<dbReference type="GO" id="GO:0005737">
    <property type="term" value="C:cytoplasm"/>
    <property type="evidence" value="ECO:0007669"/>
    <property type="project" value="UniProtKB-SubCell"/>
</dbReference>
<dbReference type="EMBL" id="VAVZ01000036">
    <property type="protein sequence ID" value="TLP94260.1"/>
    <property type="molecule type" value="Genomic_DNA"/>
</dbReference>
<dbReference type="OrthoDB" id="9802587at2"/>
<feature type="binding site" evidence="7">
    <location>
        <position position="224"/>
    </location>
    <ligand>
        <name>L-ornithine</name>
        <dbReference type="ChEBI" id="CHEBI:46911"/>
    </ligand>
</feature>
<dbReference type="InterPro" id="IPR006131">
    <property type="entry name" value="Asp_carbamoyltransf_Asp/Orn-bd"/>
</dbReference>
<dbReference type="InterPro" id="IPR036901">
    <property type="entry name" value="Asp/Orn_carbamoylTrfase_sf"/>
</dbReference>
<feature type="binding site" evidence="7">
    <location>
        <begin position="50"/>
        <end position="53"/>
    </location>
    <ligand>
        <name>carbamoyl phosphate</name>
        <dbReference type="ChEBI" id="CHEBI:58228"/>
    </ligand>
</feature>
<keyword evidence="5 7" id="KW-0808">Transferase</keyword>
<reference evidence="10 11" key="1">
    <citation type="submission" date="2019-05" db="EMBL/GenBank/DDBJ databases">
        <title>Nesterenkonia sp. GY074 isolated from the Southern Atlantic Ocean.</title>
        <authorList>
            <person name="Zhang G."/>
        </authorList>
    </citation>
    <scope>NUCLEOTIDE SEQUENCE [LARGE SCALE GENOMIC DNA]</scope>
    <source>
        <strain evidence="10 11">GY074</strain>
    </source>
</reference>
<sequence length="324" mass="35226">MTRHFLNDLDLSPEELDQVLNLAQWMRDHPYAVKALGGPQTAAVIFDKTSTRTRVSFSAGIAALGGNPLVINPGEAQLGHKESISDTARVLDRQVSLIVWRTYAQADLEEMAQHSRVPVINSLSDDYHPCQLLADLLTVRDHLGGLQGKALAYMGDAANNMANSYLLAGVNAGMDVRIAGPEGHLPAVEIIKTAQERATVTGGKVTVTSDTREALENAHVVATDTWVSMGQEQEEAQRGEIFGRYQLNAEAMAKANDDAVVLHCLPAYRGVEITSEVIDGPQSVVWDEAENRLHVQKALIAWLLVESGLADEETVRMVRQAQSA</sequence>
<comment type="catalytic activity">
    <reaction evidence="6 7">
        <text>carbamoyl phosphate + L-ornithine = L-citrulline + phosphate + H(+)</text>
        <dbReference type="Rhea" id="RHEA:19513"/>
        <dbReference type="ChEBI" id="CHEBI:15378"/>
        <dbReference type="ChEBI" id="CHEBI:43474"/>
        <dbReference type="ChEBI" id="CHEBI:46911"/>
        <dbReference type="ChEBI" id="CHEBI:57743"/>
        <dbReference type="ChEBI" id="CHEBI:58228"/>
        <dbReference type="EC" id="2.1.3.3"/>
    </reaction>
</comment>
<feature type="binding site" evidence="7">
    <location>
        <begin position="128"/>
        <end position="131"/>
    </location>
    <ligand>
        <name>carbamoyl phosphate</name>
        <dbReference type="ChEBI" id="CHEBI:58228"/>
    </ligand>
</feature>
<evidence type="ECO:0000313" key="11">
    <source>
        <dbReference type="Proteomes" id="UP000310458"/>
    </source>
</evidence>
<organism evidence="10 11">
    <name type="scientific">Nesterenkonia salmonea</name>
    <dbReference type="NCBI Taxonomy" id="1804987"/>
    <lineage>
        <taxon>Bacteria</taxon>
        <taxon>Bacillati</taxon>
        <taxon>Actinomycetota</taxon>
        <taxon>Actinomycetes</taxon>
        <taxon>Micrococcales</taxon>
        <taxon>Micrococcaceae</taxon>
        <taxon>Nesterenkonia</taxon>
    </lineage>
</organism>
<comment type="subcellular location">
    <subcellularLocation>
        <location evidence="7">Cytoplasm</location>
    </subcellularLocation>
</comment>
<keyword evidence="11" id="KW-1185">Reference proteome</keyword>
<feature type="domain" description="Aspartate/ornithine carbamoyltransferase Asp/Orn-binding" evidence="8">
    <location>
        <begin position="147"/>
        <end position="303"/>
    </location>
</feature>
<proteinExistence type="inferred from homology"/>
<dbReference type="Pfam" id="PF02729">
    <property type="entry name" value="OTCace_N"/>
    <property type="match status" value="1"/>
</dbReference>
<evidence type="ECO:0000259" key="8">
    <source>
        <dbReference type="Pfam" id="PF00185"/>
    </source>
</evidence>
<feature type="binding site" evidence="7">
    <location>
        <begin position="228"/>
        <end position="229"/>
    </location>
    <ligand>
        <name>L-ornithine</name>
        <dbReference type="ChEBI" id="CHEBI:46911"/>
    </ligand>
</feature>
<dbReference type="InterPro" id="IPR006130">
    <property type="entry name" value="Asp/Orn_carbamoylTrfase"/>
</dbReference>
<comment type="similarity">
    <text evidence="2 7">Belongs to the aspartate/ornithine carbamoyltransferase superfamily. OTCase family.</text>
</comment>
<evidence type="ECO:0000259" key="9">
    <source>
        <dbReference type="Pfam" id="PF02729"/>
    </source>
</evidence>
<dbReference type="GO" id="GO:0042450">
    <property type="term" value="P:L-arginine biosynthetic process via ornithine"/>
    <property type="evidence" value="ECO:0007669"/>
    <property type="project" value="UniProtKB-UniRule"/>
</dbReference>
<evidence type="ECO:0000256" key="6">
    <source>
        <dbReference type="ARBA" id="ARBA00048772"/>
    </source>
</evidence>
<evidence type="ECO:0000256" key="5">
    <source>
        <dbReference type="ARBA" id="ARBA00022679"/>
    </source>
</evidence>
<evidence type="ECO:0000256" key="3">
    <source>
        <dbReference type="ARBA" id="ARBA00013007"/>
    </source>
</evidence>
<dbReference type="PANTHER" id="PTHR45753">
    <property type="entry name" value="ORNITHINE CARBAMOYLTRANSFERASE, MITOCHONDRIAL"/>
    <property type="match status" value="1"/>
</dbReference>
<dbReference type="PRINTS" id="PR00102">
    <property type="entry name" value="OTCASE"/>
</dbReference>
<accession>A0A5R9BAU7</accession>
<dbReference type="NCBIfam" id="TIGR00658">
    <property type="entry name" value="orni_carb_tr"/>
    <property type="match status" value="1"/>
</dbReference>
<dbReference type="Proteomes" id="UP000310458">
    <property type="component" value="Unassembled WGS sequence"/>
</dbReference>
<dbReference type="InterPro" id="IPR024904">
    <property type="entry name" value="OTCase_ArgI"/>
</dbReference>
<name>A0A5R9BAU7_9MICC</name>
<comment type="pathway">
    <text evidence="1">Amino-acid biosynthesis; L-arginine biosynthesis; L-arginine from L-ornithine and carbamoyl phosphate: step 1/3.</text>
</comment>
<dbReference type="AlphaFoldDB" id="A0A5R9BAU7"/>
<feature type="binding site" evidence="7">
    <location>
        <position position="160"/>
    </location>
    <ligand>
        <name>L-ornithine</name>
        <dbReference type="ChEBI" id="CHEBI:46911"/>
    </ligand>
</feature>
<comment type="caution">
    <text evidence="10">The sequence shown here is derived from an EMBL/GenBank/DDBJ whole genome shotgun (WGS) entry which is preliminary data.</text>
</comment>
<feature type="binding site" evidence="7">
    <location>
        <position position="77"/>
    </location>
    <ligand>
        <name>carbamoyl phosphate</name>
        <dbReference type="ChEBI" id="CHEBI:58228"/>
    </ligand>
</feature>
<dbReference type="HAMAP" id="MF_01109">
    <property type="entry name" value="OTCase"/>
    <property type="match status" value="1"/>
</dbReference>